<comment type="caution">
    <text evidence="1">The sequence shown here is derived from an EMBL/GenBank/DDBJ whole genome shotgun (WGS) entry which is preliminary data.</text>
</comment>
<dbReference type="EMBL" id="JAUSVL010000001">
    <property type="protein sequence ID" value="MDQ0289469.1"/>
    <property type="molecule type" value="Genomic_DNA"/>
</dbReference>
<dbReference type="AlphaFoldDB" id="A0AAE3VFB5"/>
<accession>A0AAE3VFB5</accession>
<gene>
    <name evidence="1" type="ORF">J3R75_001576</name>
</gene>
<keyword evidence="2" id="KW-1185">Reference proteome</keyword>
<protein>
    <submittedName>
        <fullName evidence="1">Uncharacterized protein</fullName>
    </submittedName>
</protein>
<sequence length="151" mass="17319">MAAALDTLDSRYDKAVWMLINHDEVWDKAAILAHADSLQERSWHKRNGLPKEPPDLSPAALQQLQTDISAFFWQAQGRGKLCHIEPLRRNAHQDYLFVYLGDHPDTEIIWESDGSWCQRQVESVPLAAAGSVHFWHSLWPHFRAIFSSAFS</sequence>
<proteinExistence type="predicted"/>
<name>A0AAE3VFB5_9BACT</name>
<evidence type="ECO:0000313" key="2">
    <source>
        <dbReference type="Proteomes" id="UP001238163"/>
    </source>
</evidence>
<organism evidence="1 2">
    <name type="scientific">Oligosphaera ethanolica</name>
    <dbReference type="NCBI Taxonomy" id="760260"/>
    <lineage>
        <taxon>Bacteria</taxon>
        <taxon>Pseudomonadati</taxon>
        <taxon>Lentisphaerota</taxon>
        <taxon>Oligosphaeria</taxon>
        <taxon>Oligosphaerales</taxon>
        <taxon>Oligosphaeraceae</taxon>
        <taxon>Oligosphaera</taxon>
    </lineage>
</organism>
<dbReference type="Proteomes" id="UP001238163">
    <property type="component" value="Unassembled WGS sequence"/>
</dbReference>
<dbReference type="RefSeq" id="WP_307260894.1">
    <property type="nucleotide sequence ID" value="NZ_JAUSVL010000001.1"/>
</dbReference>
<reference evidence="1" key="1">
    <citation type="submission" date="2023-07" db="EMBL/GenBank/DDBJ databases">
        <title>Genomic Encyclopedia of Type Strains, Phase IV (KMG-IV): sequencing the most valuable type-strain genomes for metagenomic binning, comparative biology and taxonomic classification.</title>
        <authorList>
            <person name="Goeker M."/>
        </authorList>
    </citation>
    <scope>NUCLEOTIDE SEQUENCE</scope>
    <source>
        <strain evidence="1">DSM 24202</strain>
    </source>
</reference>
<evidence type="ECO:0000313" key="1">
    <source>
        <dbReference type="EMBL" id="MDQ0289469.1"/>
    </source>
</evidence>